<accession>A0ABT5FE14</accession>
<gene>
    <name evidence="1" type="ORF">PN838_08840</name>
</gene>
<organism evidence="1 2">
    <name type="scientific">Psychrosphaera algicola</name>
    <dbReference type="NCBI Taxonomy" id="3023714"/>
    <lineage>
        <taxon>Bacteria</taxon>
        <taxon>Pseudomonadati</taxon>
        <taxon>Pseudomonadota</taxon>
        <taxon>Gammaproteobacteria</taxon>
        <taxon>Alteromonadales</taxon>
        <taxon>Pseudoalteromonadaceae</taxon>
        <taxon>Psychrosphaera</taxon>
    </lineage>
</organism>
<dbReference type="GO" id="GO:0016787">
    <property type="term" value="F:hydrolase activity"/>
    <property type="evidence" value="ECO:0007669"/>
    <property type="project" value="UniProtKB-KW"/>
</dbReference>
<evidence type="ECO:0000313" key="1">
    <source>
        <dbReference type="EMBL" id="MDC2888862.1"/>
    </source>
</evidence>
<comment type="caution">
    <text evidence="1">The sequence shown here is derived from an EMBL/GenBank/DDBJ whole genome shotgun (WGS) entry which is preliminary data.</text>
</comment>
<keyword evidence="1" id="KW-0378">Hydrolase</keyword>
<dbReference type="Gene3D" id="3.40.50.1110">
    <property type="entry name" value="SGNH hydrolase"/>
    <property type="match status" value="1"/>
</dbReference>
<dbReference type="Proteomes" id="UP001528411">
    <property type="component" value="Unassembled WGS sequence"/>
</dbReference>
<evidence type="ECO:0000313" key="2">
    <source>
        <dbReference type="Proteomes" id="UP001528411"/>
    </source>
</evidence>
<dbReference type="EMBL" id="JAQOMS010000002">
    <property type="protein sequence ID" value="MDC2888862.1"/>
    <property type="molecule type" value="Genomic_DNA"/>
</dbReference>
<dbReference type="InterPro" id="IPR036514">
    <property type="entry name" value="SGNH_hydro_sf"/>
</dbReference>
<protein>
    <submittedName>
        <fullName evidence="1">SGNH/GDSL hydrolase family protein</fullName>
    </submittedName>
</protein>
<proteinExistence type="predicted"/>
<dbReference type="SUPFAM" id="SSF52266">
    <property type="entry name" value="SGNH hydrolase"/>
    <property type="match status" value="1"/>
</dbReference>
<sequence length="129" mass="14129">MQGGSTAAGFPYGRFGSLQGMLEQRFKRTYPHKNIEVINTAMAAVNSYTLMDFVDEIIEIEPDLILIYAGHNEYLGVMGVGSTFAAIGGRSATLAFCYLKTCDCINSFKLCIHGGMENYPKMAMSHLAL</sequence>
<dbReference type="RefSeq" id="WP_272180424.1">
    <property type="nucleotide sequence ID" value="NZ_JAQOMS010000002.1"/>
</dbReference>
<reference evidence="1 2" key="1">
    <citation type="submission" date="2023-01" db="EMBL/GenBank/DDBJ databases">
        <title>Psychrosphaera sp. nov., isolated from marine algae.</title>
        <authorList>
            <person name="Bayburt H."/>
            <person name="Choi B.J."/>
            <person name="Kim J.M."/>
            <person name="Choi D.G."/>
            <person name="Jeon C.O."/>
        </authorList>
    </citation>
    <scope>NUCLEOTIDE SEQUENCE [LARGE SCALE GENOMIC DNA]</scope>
    <source>
        <strain evidence="1 2">G1-22</strain>
    </source>
</reference>
<keyword evidence="2" id="KW-1185">Reference proteome</keyword>
<name>A0ABT5FE14_9GAMM</name>